<accession>A0A3A5KBX7</accession>
<dbReference type="OrthoDB" id="8127200at2"/>
<comment type="caution">
    <text evidence="2">The sequence shown here is derived from an EMBL/GenBank/DDBJ whole genome shotgun (WGS) entry which is preliminary data.</text>
</comment>
<evidence type="ECO:0000313" key="2">
    <source>
        <dbReference type="EMBL" id="RJT28502.1"/>
    </source>
</evidence>
<dbReference type="RefSeq" id="WP_120018538.1">
    <property type="nucleotide sequence ID" value="NZ_QZWZ01000051.1"/>
</dbReference>
<name>A0A3A5KBX7_9HYPH</name>
<feature type="signal peptide" evidence="1">
    <location>
        <begin position="1"/>
        <end position="22"/>
    </location>
</feature>
<organism evidence="2 3">
    <name type="scientific">Mesorhizobium waimense</name>
    <dbReference type="NCBI Taxonomy" id="1300307"/>
    <lineage>
        <taxon>Bacteria</taxon>
        <taxon>Pseudomonadati</taxon>
        <taxon>Pseudomonadota</taxon>
        <taxon>Alphaproteobacteria</taxon>
        <taxon>Hyphomicrobiales</taxon>
        <taxon>Phyllobacteriaceae</taxon>
        <taxon>Mesorhizobium</taxon>
    </lineage>
</organism>
<dbReference type="EMBL" id="QZWZ01000051">
    <property type="protein sequence ID" value="RJT28502.1"/>
    <property type="molecule type" value="Genomic_DNA"/>
</dbReference>
<dbReference type="Proteomes" id="UP000272706">
    <property type="component" value="Unassembled WGS sequence"/>
</dbReference>
<gene>
    <name evidence="2" type="ORF">D3227_34140</name>
</gene>
<evidence type="ECO:0008006" key="4">
    <source>
        <dbReference type="Google" id="ProtNLM"/>
    </source>
</evidence>
<proteinExistence type="predicted"/>
<evidence type="ECO:0000313" key="3">
    <source>
        <dbReference type="Proteomes" id="UP000272706"/>
    </source>
</evidence>
<dbReference type="AlphaFoldDB" id="A0A3A5KBX7"/>
<sequence length="196" mass="20842">MHGRLTFIAVAAALTLAPDASAQSLTHDPNAWRAVAYADLELPNSEAVPYASLWADRLKKNNDAYAAKGDTRFAVANAPASESHIVVRSPTKTVVLSVLHTLTGCSPIRADPVGNATLKRCPMRLAIYQNGRSTVADAGSGCFIEYGAQPNNVRPDLARNGAMGAYDVQAKSIRAGIVFQGEIAPECQFRVPVPQP</sequence>
<feature type="chain" id="PRO_5017344812" description="DUF3617 family protein" evidence="1">
    <location>
        <begin position="23"/>
        <end position="196"/>
    </location>
</feature>
<reference evidence="2 3" key="1">
    <citation type="submission" date="2018-09" db="EMBL/GenBank/DDBJ databases">
        <title>Mesorhizobium carmichaelinearum sp. nov. isolated from Carmichaelinea spp. root nodules in New Zealand.</title>
        <authorList>
            <person name="De Meyer S.E."/>
        </authorList>
    </citation>
    <scope>NUCLEOTIDE SEQUENCE [LARGE SCALE GENOMIC DNA]</scope>
    <source>
        <strain evidence="2 3">ICMP19557</strain>
    </source>
</reference>
<evidence type="ECO:0000256" key="1">
    <source>
        <dbReference type="SAM" id="SignalP"/>
    </source>
</evidence>
<protein>
    <recommendedName>
        <fullName evidence="4">DUF3617 family protein</fullName>
    </recommendedName>
</protein>
<keyword evidence="1" id="KW-0732">Signal</keyword>
<keyword evidence="3" id="KW-1185">Reference proteome</keyword>